<dbReference type="AlphaFoldDB" id="A0AAV7MQN9"/>
<name>A0AAV7MQN9_PLEWA</name>
<sequence length="163" mass="16774">MRLLREAGRLDLLAEGVACRERPMWQAASGVAAAVAACSSPRSSGGRPAPQVRSPRREKVCAGRAGAPSRQGKKVVTRRPASFGARPLSVVERGGAGTGVVPAAAPKKKGVLAGGPRSLGARPPKRGLPAGCTGWGFDVLSLGAGAGGDRERAHDRRERLGRK</sequence>
<feature type="compositionally biased region" description="Basic and acidic residues" evidence="1">
    <location>
        <begin position="148"/>
        <end position="163"/>
    </location>
</feature>
<evidence type="ECO:0000313" key="2">
    <source>
        <dbReference type="EMBL" id="KAJ1106080.1"/>
    </source>
</evidence>
<organism evidence="2 3">
    <name type="scientific">Pleurodeles waltl</name>
    <name type="common">Iberian ribbed newt</name>
    <dbReference type="NCBI Taxonomy" id="8319"/>
    <lineage>
        <taxon>Eukaryota</taxon>
        <taxon>Metazoa</taxon>
        <taxon>Chordata</taxon>
        <taxon>Craniata</taxon>
        <taxon>Vertebrata</taxon>
        <taxon>Euteleostomi</taxon>
        <taxon>Amphibia</taxon>
        <taxon>Batrachia</taxon>
        <taxon>Caudata</taxon>
        <taxon>Salamandroidea</taxon>
        <taxon>Salamandridae</taxon>
        <taxon>Pleurodelinae</taxon>
        <taxon>Pleurodeles</taxon>
    </lineage>
</organism>
<feature type="compositionally biased region" description="Low complexity" evidence="1">
    <location>
        <begin position="39"/>
        <end position="48"/>
    </location>
</feature>
<dbReference type="EMBL" id="JANPWB010000013">
    <property type="protein sequence ID" value="KAJ1106080.1"/>
    <property type="molecule type" value="Genomic_DNA"/>
</dbReference>
<evidence type="ECO:0000313" key="3">
    <source>
        <dbReference type="Proteomes" id="UP001066276"/>
    </source>
</evidence>
<feature type="region of interest" description="Disordered" evidence="1">
    <location>
        <begin position="39"/>
        <end position="81"/>
    </location>
</feature>
<accession>A0AAV7MQN9</accession>
<keyword evidence="3" id="KW-1185">Reference proteome</keyword>
<feature type="region of interest" description="Disordered" evidence="1">
    <location>
        <begin position="108"/>
        <end position="130"/>
    </location>
</feature>
<reference evidence="2" key="1">
    <citation type="journal article" date="2022" name="bioRxiv">
        <title>Sequencing and chromosome-scale assembly of the giantPleurodeles waltlgenome.</title>
        <authorList>
            <person name="Brown T."/>
            <person name="Elewa A."/>
            <person name="Iarovenko S."/>
            <person name="Subramanian E."/>
            <person name="Araus A.J."/>
            <person name="Petzold A."/>
            <person name="Susuki M."/>
            <person name="Suzuki K.-i.T."/>
            <person name="Hayashi T."/>
            <person name="Toyoda A."/>
            <person name="Oliveira C."/>
            <person name="Osipova E."/>
            <person name="Leigh N.D."/>
            <person name="Simon A."/>
            <person name="Yun M.H."/>
        </authorList>
    </citation>
    <scope>NUCLEOTIDE SEQUENCE</scope>
    <source>
        <strain evidence="2">20211129_DDA</strain>
        <tissue evidence="2">Liver</tissue>
    </source>
</reference>
<dbReference type="Proteomes" id="UP001066276">
    <property type="component" value="Chromosome 9"/>
</dbReference>
<evidence type="ECO:0000256" key="1">
    <source>
        <dbReference type="SAM" id="MobiDB-lite"/>
    </source>
</evidence>
<gene>
    <name evidence="2" type="ORF">NDU88_003483</name>
</gene>
<protein>
    <submittedName>
        <fullName evidence="2">Uncharacterized protein</fullName>
    </submittedName>
</protein>
<comment type="caution">
    <text evidence="2">The sequence shown here is derived from an EMBL/GenBank/DDBJ whole genome shotgun (WGS) entry which is preliminary data.</text>
</comment>
<feature type="region of interest" description="Disordered" evidence="1">
    <location>
        <begin position="143"/>
        <end position="163"/>
    </location>
</feature>
<proteinExistence type="predicted"/>